<reference evidence="3" key="2">
    <citation type="journal article" date="2023" name="IMA Fungus">
        <title>Comparative genomic study of the Penicillium genus elucidates a diverse pangenome and 15 lateral gene transfer events.</title>
        <authorList>
            <person name="Petersen C."/>
            <person name="Sorensen T."/>
            <person name="Nielsen M.R."/>
            <person name="Sondergaard T.E."/>
            <person name="Sorensen J.L."/>
            <person name="Fitzpatrick D.A."/>
            <person name="Frisvad J.C."/>
            <person name="Nielsen K.L."/>
        </authorList>
    </citation>
    <scope>NUCLEOTIDE SEQUENCE</scope>
    <source>
        <strain evidence="3">IBT 21472</strain>
    </source>
</reference>
<keyword evidence="4" id="KW-1185">Reference proteome</keyword>
<proteinExistence type="inferred from homology"/>
<evidence type="ECO:0000313" key="3">
    <source>
        <dbReference type="EMBL" id="KAJ5321607.1"/>
    </source>
</evidence>
<dbReference type="SUPFAM" id="SSF51735">
    <property type="entry name" value="NAD(P)-binding Rossmann-fold domains"/>
    <property type="match status" value="1"/>
</dbReference>
<dbReference type="InterPro" id="IPR036291">
    <property type="entry name" value="NAD(P)-bd_dom_sf"/>
</dbReference>
<dbReference type="OrthoDB" id="5336600at2759"/>
<dbReference type="Proteomes" id="UP001147746">
    <property type="component" value="Unassembled WGS sequence"/>
</dbReference>
<dbReference type="GO" id="GO:0016491">
    <property type="term" value="F:oxidoreductase activity"/>
    <property type="evidence" value="ECO:0007669"/>
    <property type="project" value="UniProtKB-KW"/>
</dbReference>
<accession>A0A9W9U641</accession>
<sequence length="218" mass="23356">MPFTGVVLIIGAGPRIGRSVASRFASNGYKVALADLSGPDSVPSIFQTAGKAFSVPNIVVFNGANRLITPHDDPLLAPLGTINTARTVGFDSAYIAAQQALQGFRMLPTSTPTAFIYTGNTLNQIAIPGVMPFALGKVAAAMLVEYAANVYGKDSYSQEVYLLYLTCVSKFYFVDERKPDGRPAGLQIDGDAHADMFWTLAHEPKQSKWLVTFTKDGG</sequence>
<comment type="caution">
    <text evidence="3">The sequence shown here is derived from an EMBL/GenBank/DDBJ whole genome shotgun (WGS) entry which is preliminary data.</text>
</comment>
<name>A0A9W9U641_9EURO</name>
<dbReference type="Gene3D" id="3.40.50.720">
    <property type="entry name" value="NAD(P)-binding Rossmann-like Domain"/>
    <property type="match status" value="1"/>
</dbReference>
<keyword evidence="2" id="KW-0560">Oxidoreductase</keyword>
<dbReference type="PANTHER" id="PTHR43669:SF4">
    <property type="entry name" value="SHORT-CHAIN DEHYDROGENASE"/>
    <property type="match status" value="1"/>
</dbReference>
<dbReference type="EMBL" id="JAPZBO010000003">
    <property type="protein sequence ID" value="KAJ5321607.1"/>
    <property type="molecule type" value="Genomic_DNA"/>
</dbReference>
<organism evidence="3 4">
    <name type="scientific">Penicillium atrosanguineum</name>
    <dbReference type="NCBI Taxonomy" id="1132637"/>
    <lineage>
        <taxon>Eukaryota</taxon>
        <taxon>Fungi</taxon>
        <taxon>Dikarya</taxon>
        <taxon>Ascomycota</taxon>
        <taxon>Pezizomycotina</taxon>
        <taxon>Eurotiomycetes</taxon>
        <taxon>Eurotiomycetidae</taxon>
        <taxon>Eurotiales</taxon>
        <taxon>Aspergillaceae</taxon>
        <taxon>Penicillium</taxon>
    </lineage>
</organism>
<evidence type="ECO:0000256" key="1">
    <source>
        <dbReference type="ARBA" id="ARBA00006484"/>
    </source>
</evidence>
<dbReference type="PANTHER" id="PTHR43669">
    <property type="entry name" value="5-KETO-D-GLUCONATE 5-REDUCTASE"/>
    <property type="match status" value="1"/>
</dbReference>
<evidence type="ECO:0000313" key="4">
    <source>
        <dbReference type="Proteomes" id="UP001147746"/>
    </source>
</evidence>
<reference evidence="3" key="1">
    <citation type="submission" date="2022-12" db="EMBL/GenBank/DDBJ databases">
        <authorList>
            <person name="Petersen C."/>
        </authorList>
    </citation>
    <scope>NUCLEOTIDE SEQUENCE</scope>
    <source>
        <strain evidence="3">IBT 21472</strain>
    </source>
</reference>
<evidence type="ECO:0000256" key="2">
    <source>
        <dbReference type="ARBA" id="ARBA00023002"/>
    </source>
</evidence>
<comment type="similarity">
    <text evidence="1">Belongs to the short-chain dehydrogenases/reductases (SDR) family.</text>
</comment>
<dbReference type="AlphaFoldDB" id="A0A9W9U641"/>
<protein>
    <submittedName>
        <fullName evidence="3">Uncharacterized protein</fullName>
    </submittedName>
</protein>
<gene>
    <name evidence="3" type="ORF">N7476_004609</name>
</gene>